<dbReference type="EMBL" id="CGIG01000001">
    <property type="protein sequence ID" value="CPR17967.1"/>
    <property type="molecule type" value="Genomic_DNA"/>
</dbReference>
<protein>
    <submittedName>
        <fullName evidence="1">Uncharacterized protein</fullName>
    </submittedName>
</protein>
<reference evidence="2" key="1">
    <citation type="submission" date="2015-01" db="EMBL/GenBank/DDBJ databases">
        <authorList>
            <person name="Paterson Steve"/>
        </authorList>
    </citation>
    <scope>NUCLEOTIDE SEQUENCE [LARGE SCALE GENOMIC DNA]</scope>
    <source>
        <strain evidence="2">OBR1</strain>
    </source>
</reference>
<organism evidence="1 2">
    <name type="scientific">Brenneria goodwinii</name>
    <dbReference type="NCBI Taxonomy" id="1109412"/>
    <lineage>
        <taxon>Bacteria</taxon>
        <taxon>Pseudomonadati</taxon>
        <taxon>Pseudomonadota</taxon>
        <taxon>Gammaproteobacteria</taxon>
        <taxon>Enterobacterales</taxon>
        <taxon>Pectobacteriaceae</taxon>
        <taxon>Brenneria</taxon>
    </lineage>
</organism>
<evidence type="ECO:0000313" key="2">
    <source>
        <dbReference type="Proteomes" id="UP000044377"/>
    </source>
</evidence>
<dbReference type="Proteomes" id="UP000044377">
    <property type="component" value="Unassembled WGS sequence"/>
</dbReference>
<gene>
    <name evidence="1" type="ORF">BN1221_02947</name>
</gene>
<keyword evidence="2" id="KW-1185">Reference proteome</keyword>
<sequence>MSAQRSFPFSRRAVSLNGVPAVLIRYQRRGPLRSATWTP</sequence>
<proteinExistence type="predicted"/>
<evidence type="ECO:0000313" key="1">
    <source>
        <dbReference type="EMBL" id="CPR17967.1"/>
    </source>
</evidence>
<name>A0A0G4JXL3_9GAMM</name>
<dbReference type="AlphaFoldDB" id="A0A0G4JXL3"/>
<accession>A0A0G4JXL3</accession>